<feature type="domain" description="NADP-dependent oxidoreductase" evidence="2">
    <location>
        <begin position="16"/>
        <end position="213"/>
    </location>
</feature>
<evidence type="ECO:0000259" key="2">
    <source>
        <dbReference type="Pfam" id="PF00248"/>
    </source>
</evidence>
<dbReference type="Gene3D" id="3.20.20.100">
    <property type="entry name" value="NADP-dependent oxidoreductase domain"/>
    <property type="match status" value="1"/>
</dbReference>
<dbReference type="InterPro" id="IPR023210">
    <property type="entry name" value="NADP_OxRdtase_dom"/>
</dbReference>
<dbReference type="GO" id="GO:0016491">
    <property type="term" value="F:oxidoreductase activity"/>
    <property type="evidence" value="ECO:0007669"/>
    <property type="project" value="UniProtKB-KW"/>
</dbReference>
<accession>A0A382CBJ6</accession>
<sequence length="213" mass="23760">MEQRQLGDSGLYTSALGFGTWEMSTTMYGHIDIKEASDAVGAAIDHGVTLFDTAEVYGPYHSEELLGKALGQKRKDIVLVSKVGFEYDDDGKNVGRNSKYDNVISCAEGCLERLNTDFLDLLLIHWPDHDTPFEEPIRALEKLKEDGKIRHYGVSNFTPEMLGECEKYGHIAANQVGYHMFDRRMESAVLPYCKENNIGFMAYGTLGFGLLSG</sequence>
<evidence type="ECO:0000256" key="1">
    <source>
        <dbReference type="ARBA" id="ARBA00023002"/>
    </source>
</evidence>
<dbReference type="InterPro" id="IPR020471">
    <property type="entry name" value="AKR"/>
</dbReference>
<dbReference type="InterPro" id="IPR036812">
    <property type="entry name" value="NAD(P)_OxRdtase_dom_sf"/>
</dbReference>
<reference evidence="3" key="1">
    <citation type="submission" date="2018-05" db="EMBL/GenBank/DDBJ databases">
        <authorList>
            <person name="Lanie J.A."/>
            <person name="Ng W.-L."/>
            <person name="Kazmierczak K.M."/>
            <person name="Andrzejewski T.M."/>
            <person name="Davidsen T.M."/>
            <person name="Wayne K.J."/>
            <person name="Tettelin H."/>
            <person name="Glass J.I."/>
            <person name="Rusch D."/>
            <person name="Podicherti R."/>
            <person name="Tsui H.-C.T."/>
            <person name="Winkler M.E."/>
        </authorList>
    </citation>
    <scope>NUCLEOTIDE SEQUENCE</scope>
</reference>
<dbReference type="Pfam" id="PF00248">
    <property type="entry name" value="Aldo_ket_red"/>
    <property type="match status" value="1"/>
</dbReference>
<feature type="non-terminal residue" evidence="3">
    <location>
        <position position="213"/>
    </location>
</feature>
<dbReference type="InterPro" id="IPR050523">
    <property type="entry name" value="AKR_Detox_Biosynth"/>
</dbReference>
<evidence type="ECO:0000313" key="3">
    <source>
        <dbReference type="EMBL" id="SVB23071.1"/>
    </source>
</evidence>
<protein>
    <recommendedName>
        <fullName evidence="2">NADP-dependent oxidoreductase domain-containing protein</fullName>
    </recommendedName>
</protein>
<dbReference type="EMBL" id="UINC01033572">
    <property type="protein sequence ID" value="SVB23071.1"/>
    <property type="molecule type" value="Genomic_DNA"/>
</dbReference>
<gene>
    <name evidence="3" type="ORF">METZ01_LOCUS175925</name>
</gene>
<organism evidence="3">
    <name type="scientific">marine metagenome</name>
    <dbReference type="NCBI Taxonomy" id="408172"/>
    <lineage>
        <taxon>unclassified sequences</taxon>
        <taxon>metagenomes</taxon>
        <taxon>ecological metagenomes</taxon>
    </lineage>
</organism>
<dbReference type="AlphaFoldDB" id="A0A382CBJ6"/>
<dbReference type="GO" id="GO:0005829">
    <property type="term" value="C:cytosol"/>
    <property type="evidence" value="ECO:0007669"/>
    <property type="project" value="TreeGrafter"/>
</dbReference>
<name>A0A382CBJ6_9ZZZZ</name>
<dbReference type="SUPFAM" id="SSF51430">
    <property type="entry name" value="NAD(P)-linked oxidoreductase"/>
    <property type="match status" value="1"/>
</dbReference>
<proteinExistence type="predicted"/>
<keyword evidence="1" id="KW-0560">Oxidoreductase</keyword>
<dbReference type="PANTHER" id="PTHR43364:SF4">
    <property type="entry name" value="NAD(P)-LINKED OXIDOREDUCTASE SUPERFAMILY PROTEIN"/>
    <property type="match status" value="1"/>
</dbReference>
<dbReference type="PRINTS" id="PR00069">
    <property type="entry name" value="ALDKETRDTASE"/>
</dbReference>
<dbReference type="PANTHER" id="PTHR43364">
    <property type="entry name" value="NADH-SPECIFIC METHYLGLYOXAL REDUCTASE-RELATED"/>
    <property type="match status" value="1"/>
</dbReference>